<feature type="transmembrane region" description="Helical" evidence="10">
    <location>
        <begin position="94"/>
        <end position="117"/>
    </location>
</feature>
<feature type="transmembrane region" description="Helical" evidence="10">
    <location>
        <begin position="411"/>
        <end position="433"/>
    </location>
</feature>
<feature type="transmembrane region" description="Helical" evidence="10">
    <location>
        <begin position="383"/>
        <end position="405"/>
    </location>
</feature>
<dbReference type="PANTHER" id="PTHR43298">
    <property type="entry name" value="MULTIDRUG RESISTANCE PROTEIN NORM-RELATED"/>
    <property type="match status" value="1"/>
</dbReference>
<accession>A0A849SDG3</accession>
<feature type="transmembrane region" description="Helical" evidence="10">
    <location>
        <begin position="129"/>
        <end position="147"/>
    </location>
</feature>
<feature type="transmembrane region" description="Helical" evidence="10">
    <location>
        <begin position="12"/>
        <end position="31"/>
    </location>
</feature>
<dbReference type="Proteomes" id="UP000580839">
    <property type="component" value="Unassembled WGS sequence"/>
</dbReference>
<protein>
    <recommendedName>
        <fullName evidence="9">Multidrug-efflux transporter</fullName>
    </recommendedName>
</protein>
<dbReference type="Pfam" id="PF01554">
    <property type="entry name" value="MatE"/>
    <property type="match status" value="2"/>
</dbReference>
<keyword evidence="7" id="KW-0406">Ion transport</keyword>
<dbReference type="EMBL" id="JABFRW010000070">
    <property type="protein sequence ID" value="NOT33758.1"/>
    <property type="molecule type" value="Genomic_DNA"/>
</dbReference>
<evidence type="ECO:0000256" key="3">
    <source>
        <dbReference type="ARBA" id="ARBA00022449"/>
    </source>
</evidence>
<dbReference type="InterPro" id="IPR002528">
    <property type="entry name" value="MATE_fam"/>
</dbReference>
<evidence type="ECO:0000256" key="10">
    <source>
        <dbReference type="SAM" id="Phobius"/>
    </source>
</evidence>
<evidence type="ECO:0000256" key="1">
    <source>
        <dbReference type="ARBA" id="ARBA00004651"/>
    </source>
</evidence>
<evidence type="ECO:0000256" key="5">
    <source>
        <dbReference type="ARBA" id="ARBA00022692"/>
    </source>
</evidence>
<evidence type="ECO:0000313" key="12">
    <source>
        <dbReference type="Proteomes" id="UP000580839"/>
    </source>
</evidence>
<dbReference type="InterPro" id="IPR048279">
    <property type="entry name" value="MdtK-like"/>
</dbReference>
<evidence type="ECO:0000256" key="2">
    <source>
        <dbReference type="ARBA" id="ARBA00022448"/>
    </source>
</evidence>
<dbReference type="PIRSF" id="PIRSF006603">
    <property type="entry name" value="DinF"/>
    <property type="match status" value="1"/>
</dbReference>
<dbReference type="GO" id="GO:0015297">
    <property type="term" value="F:antiporter activity"/>
    <property type="evidence" value="ECO:0007669"/>
    <property type="project" value="UniProtKB-KW"/>
</dbReference>
<keyword evidence="4" id="KW-1003">Cell membrane</keyword>
<evidence type="ECO:0000256" key="8">
    <source>
        <dbReference type="ARBA" id="ARBA00023136"/>
    </source>
</evidence>
<keyword evidence="3" id="KW-0050">Antiport</keyword>
<keyword evidence="6 10" id="KW-1133">Transmembrane helix</keyword>
<evidence type="ECO:0000313" key="11">
    <source>
        <dbReference type="EMBL" id="NOT33758.1"/>
    </source>
</evidence>
<keyword evidence="2" id="KW-0813">Transport</keyword>
<dbReference type="AlphaFoldDB" id="A0A849SDG3"/>
<keyword evidence="5 10" id="KW-0812">Transmembrane</keyword>
<dbReference type="GO" id="GO:0042910">
    <property type="term" value="F:xenobiotic transmembrane transporter activity"/>
    <property type="evidence" value="ECO:0007669"/>
    <property type="project" value="InterPro"/>
</dbReference>
<feature type="transmembrane region" description="Helical" evidence="10">
    <location>
        <begin position="234"/>
        <end position="256"/>
    </location>
</feature>
<evidence type="ECO:0000256" key="7">
    <source>
        <dbReference type="ARBA" id="ARBA00023065"/>
    </source>
</evidence>
<sequence length="452" mass="47508">SALTGSIPRALLTLAIPVLISQFLRLGYQWVDALWVRGLGVDATAAVTSSIFVLWLVMSMNDVFAMGVTAYASQLIGAGDRQRAGLVAYRGIQASAALGILVAIVGLIAAPRIFGLMGADPALQHTGGAYLRIVLAAAPFLMVALTCENIMRAAGDTRTPLLFDFAALGINAVVAPLLIYGVGPFPRMGVVGAAWGTFFSQVLLVLFYGIAALRGHAALPLARRSDGRPVGILGMARVGLPVALIGSMFSVVYIAFARSASQWGPASMAVVGIANRIEGLQFVWSASLGMATATLVGQSLGADRPDRAVASLRLANLWTAALSVAASLVIAMWPQVFLSLFSNDPEVIRVGIPYLRILTLCFVLNGLEIVTAEGILGSGHTRAISLIFTIFSLARIPLAFLFLYWTGTGVLGIAWVITITCMVRAVLILAWAARGTWKGGLKSELADTPANG</sequence>
<feature type="transmembrane region" description="Helical" evidence="10">
    <location>
        <begin position="282"/>
        <end position="302"/>
    </location>
</feature>
<dbReference type="GO" id="GO:0005886">
    <property type="term" value="C:plasma membrane"/>
    <property type="evidence" value="ECO:0007669"/>
    <property type="project" value="UniProtKB-SubCell"/>
</dbReference>
<feature type="transmembrane region" description="Helical" evidence="10">
    <location>
        <begin position="159"/>
        <end position="180"/>
    </location>
</feature>
<organism evidence="11 12">
    <name type="scientific">Eiseniibacteriota bacterium</name>
    <dbReference type="NCBI Taxonomy" id="2212470"/>
    <lineage>
        <taxon>Bacteria</taxon>
        <taxon>Candidatus Eiseniibacteriota</taxon>
    </lineage>
</organism>
<dbReference type="PANTHER" id="PTHR43298:SF2">
    <property type="entry name" value="FMN_FAD EXPORTER YEEO-RELATED"/>
    <property type="match status" value="1"/>
</dbReference>
<feature type="transmembrane region" description="Helical" evidence="10">
    <location>
        <begin position="314"/>
        <end position="334"/>
    </location>
</feature>
<dbReference type="GO" id="GO:0006811">
    <property type="term" value="P:monoatomic ion transport"/>
    <property type="evidence" value="ECO:0007669"/>
    <property type="project" value="UniProtKB-KW"/>
</dbReference>
<gene>
    <name evidence="11" type="ORF">HOP12_06255</name>
</gene>
<feature type="transmembrane region" description="Helical" evidence="10">
    <location>
        <begin position="192"/>
        <end position="213"/>
    </location>
</feature>
<dbReference type="InterPro" id="IPR050222">
    <property type="entry name" value="MATE_MdtK"/>
</dbReference>
<feature type="transmembrane region" description="Helical" evidence="10">
    <location>
        <begin position="354"/>
        <end position="376"/>
    </location>
</feature>
<name>A0A849SDG3_UNCEI</name>
<comment type="subcellular location">
    <subcellularLocation>
        <location evidence="1">Cell membrane</location>
        <topology evidence="1">Multi-pass membrane protein</topology>
    </subcellularLocation>
</comment>
<proteinExistence type="predicted"/>
<keyword evidence="8 10" id="KW-0472">Membrane</keyword>
<evidence type="ECO:0000256" key="9">
    <source>
        <dbReference type="ARBA" id="ARBA00031636"/>
    </source>
</evidence>
<evidence type="ECO:0000256" key="4">
    <source>
        <dbReference type="ARBA" id="ARBA00022475"/>
    </source>
</evidence>
<dbReference type="NCBIfam" id="TIGR00797">
    <property type="entry name" value="matE"/>
    <property type="match status" value="1"/>
</dbReference>
<reference evidence="11 12" key="1">
    <citation type="submission" date="2020-04" db="EMBL/GenBank/DDBJ databases">
        <title>Metagenomic profiling of ammonia- and methane-oxidizing microorganisms in a Dutch drinking water treatment plant.</title>
        <authorList>
            <person name="Poghosyan L."/>
            <person name="Leucker S."/>
        </authorList>
    </citation>
    <scope>NUCLEOTIDE SEQUENCE [LARGE SCALE GENOMIC DNA]</scope>
    <source>
        <strain evidence="11">S-RSF-IL-03</strain>
    </source>
</reference>
<evidence type="ECO:0000256" key="6">
    <source>
        <dbReference type="ARBA" id="ARBA00022989"/>
    </source>
</evidence>
<comment type="caution">
    <text evidence="11">The sequence shown here is derived from an EMBL/GenBank/DDBJ whole genome shotgun (WGS) entry which is preliminary data.</text>
</comment>
<feature type="non-terminal residue" evidence="11">
    <location>
        <position position="1"/>
    </location>
</feature>